<proteinExistence type="predicted"/>
<sequence>MTETLPCDVVEFWRSAGRERWFAANESFDANVRQHFLDAHHAAARDEYAAWMCSAEGALALLLLLDQVPRNAFRGSAHAYATDGLARRYAQWALAAGFDQQVEPALRMFFYLPYEHAEDAALQREAVELFSALGDADSLQWATQHEDIIQRFGRFPHRNAALGRDSTQDEQRFLDEGGFAG</sequence>
<name>A0A0K3A7J3_9XANT</name>
<reference evidence="1 2" key="1">
    <citation type="submission" date="2015-07" db="EMBL/GenBank/DDBJ databases">
        <authorList>
            <person name="Noorani M."/>
        </authorList>
    </citation>
    <scope>NUCLEOTIDE SEQUENCE [LARGE SCALE GENOMIC DNA]</scope>
    <source>
        <strain evidence="1">LMG728</strain>
    </source>
</reference>
<dbReference type="Proteomes" id="UP000041247">
    <property type="component" value="Unassembled WGS sequence"/>
</dbReference>
<dbReference type="AlphaFoldDB" id="A0A0K3A7J3"/>
<dbReference type="InterPro" id="IPR011990">
    <property type="entry name" value="TPR-like_helical_dom_sf"/>
</dbReference>
<dbReference type="EMBL" id="CXOK01000142">
    <property type="protein sequence ID" value="CTP93242.1"/>
    <property type="molecule type" value="Genomic_DNA"/>
</dbReference>
<accession>A0A0K3A7J3</accession>
<evidence type="ECO:0000313" key="1">
    <source>
        <dbReference type="EMBL" id="CTP93242.1"/>
    </source>
</evidence>
<dbReference type="Pfam" id="PF06041">
    <property type="entry name" value="DUF924"/>
    <property type="match status" value="1"/>
</dbReference>
<dbReference type="Gene3D" id="1.25.40.10">
    <property type="entry name" value="Tetratricopeptide repeat domain"/>
    <property type="match status" value="1"/>
</dbReference>
<gene>
    <name evidence="1" type="ORF">XTPLMG728_3610</name>
</gene>
<dbReference type="SUPFAM" id="SSF48452">
    <property type="entry name" value="TPR-like"/>
    <property type="match status" value="1"/>
</dbReference>
<dbReference type="InterPro" id="IPR010323">
    <property type="entry name" value="DUF924"/>
</dbReference>
<evidence type="ECO:0000313" key="2">
    <source>
        <dbReference type="Proteomes" id="UP000041247"/>
    </source>
</evidence>
<dbReference type="RefSeq" id="WP_009606677.1">
    <property type="nucleotide sequence ID" value="NZ_CP076250.1"/>
</dbReference>
<organism evidence="1 2">
    <name type="scientific">Xanthomonas graminis pv. poae</name>
    <dbReference type="NCBI Taxonomy" id="227946"/>
    <lineage>
        <taxon>Bacteria</taxon>
        <taxon>Pseudomonadati</taxon>
        <taxon>Pseudomonadota</taxon>
        <taxon>Gammaproteobacteria</taxon>
        <taxon>Lysobacterales</taxon>
        <taxon>Lysobacteraceae</taxon>
        <taxon>Xanthomonas</taxon>
        <taxon>Xanthomonas translucens group</taxon>
        <taxon>Xanthomonas graminis</taxon>
    </lineage>
</organism>
<dbReference type="Gene3D" id="1.20.58.320">
    <property type="entry name" value="TPR-like"/>
    <property type="match status" value="1"/>
</dbReference>
<protein>
    <recommendedName>
        <fullName evidence="3">DUF924 domain-containing protein</fullName>
    </recommendedName>
</protein>
<evidence type="ECO:0008006" key="3">
    <source>
        <dbReference type="Google" id="ProtNLM"/>
    </source>
</evidence>